<sequence length="117" mass="12532">MASFGKVDRYVSPTLWNPIAGTPARQLAGDQLTHAAMAPAGGSAPPADPDGRLTLQTRLPGERELAAALNVSRTTIASALGQLREEGFLYSRRERVTHCFAGTPRRSSSACRHLIYA</sequence>
<dbReference type="SUPFAM" id="SSF46785">
    <property type="entry name" value="Winged helix' DNA-binding domain"/>
    <property type="match status" value="1"/>
</dbReference>
<reference evidence="5" key="1">
    <citation type="submission" date="2020-10" db="EMBL/GenBank/DDBJ databases">
        <title>Genome Sequence of ESBL Producing Zambian Clinical Strains.</title>
        <authorList>
            <person name="Shawa M."/>
            <person name="Furuta Y."/>
            <person name="Simbotwe M."/>
            <person name="Mulenga E."/>
            <person name="Mubanga M."/>
            <person name="Mulenga G."/>
            <person name="Kaile C."/>
            <person name="Zorigt T."/>
            <person name="Hang'ombe B."/>
            <person name="Higashi H."/>
        </authorList>
    </citation>
    <scope>NUCLEOTIDE SEQUENCE</scope>
    <source>
        <strain evidence="5">Zam_UTH_09</strain>
    </source>
</reference>
<evidence type="ECO:0000256" key="2">
    <source>
        <dbReference type="ARBA" id="ARBA00023125"/>
    </source>
</evidence>
<dbReference type="Gene3D" id="1.10.10.10">
    <property type="entry name" value="Winged helix-like DNA-binding domain superfamily/Winged helix DNA-binding domain"/>
    <property type="match status" value="1"/>
</dbReference>
<dbReference type="InterPro" id="IPR000524">
    <property type="entry name" value="Tscrpt_reg_HTH_GntR"/>
</dbReference>
<name>A0A919HS87_KLEPN</name>
<dbReference type="InterPro" id="IPR036388">
    <property type="entry name" value="WH-like_DNA-bd_sf"/>
</dbReference>
<proteinExistence type="predicted"/>
<gene>
    <name evidence="5" type="ORF">KPZU09_34600</name>
</gene>
<organism evidence="5 6">
    <name type="scientific">Klebsiella pneumoniae</name>
    <dbReference type="NCBI Taxonomy" id="573"/>
    <lineage>
        <taxon>Bacteria</taxon>
        <taxon>Pseudomonadati</taxon>
        <taxon>Pseudomonadota</taxon>
        <taxon>Gammaproteobacteria</taxon>
        <taxon>Enterobacterales</taxon>
        <taxon>Enterobacteriaceae</taxon>
        <taxon>Klebsiella/Raoultella group</taxon>
        <taxon>Klebsiella</taxon>
        <taxon>Klebsiella pneumoniae complex</taxon>
    </lineage>
</organism>
<protein>
    <recommendedName>
        <fullName evidence="4">HTH gntR-type domain-containing protein</fullName>
    </recommendedName>
</protein>
<accession>A0A919HS87</accession>
<comment type="caution">
    <text evidence="5">The sequence shown here is derived from an EMBL/GenBank/DDBJ whole genome shotgun (WGS) entry which is preliminary data.</text>
</comment>
<dbReference type="EMBL" id="BNFF01000001">
    <property type="protein sequence ID" value="GHK53724.1"/>
    <property type="molecule type" value="Genomic_DNA"/>
</dbReference>
<dbReference type="Proteomes" id="UP000655094">
    <property type="component" value="Unassembled WGS sequence"/>
</dbReference>
<evidence type="ECO:0000313" key="5">
    <source>
        <dbReference type="EMBL" id="GHK53724.1"/>
    </source>
</evidence>
<evidence type="ECO:0000256" key="3">
    <source>
        <dbReference type="ARBA" id="ARBA00023163"/>
    </source>
</evidence>
<evidence type="ECO:0000259" key="4">
    <source>
        <dbReference type="Pfam" id="PF00392"/>
    </source>
</evidence>
<keyword evidence="3" id="KW-0804">Transcription</keyword>
<feature type="domain" description="HTH gntR-type" evidence="4">
    <location>
        <begin position="50"/>
        <end position="95"/>
    </location>
</feature>
<dbReference type="AlphaFoldDB" id="A0A919HS87"/>
<dbReference type="GO" id="GO:0003677">
    <property type="term" value="F:DNA binding"/>
    <property type="evidence" value="ECO:0007669"/>
    <property type="project" value="UniProtKB-KW"/>
</dbReference>
<keyword evidence="1" id="KW-0805">Transcription regulation</keyword>
<dbReference type="PRINTS" id="PR00035">
    <property type="entry name" value="HTHGNTR"/>
</dbReference>
<dbReference type="GO" id="GO:0003700">
    <property type="term" value="F:DNA-binding transcription factor activity"/>
    <property type="evidence" value="ECO:0007669"/>
    <property type="project" value="InterPro"/>
</dbReference>
<dbReference type="Pfam" id="PF00392">
    <property type="entry name" value="GntR"/>
    <property type="match status" value="1"/>
</dbReference>
<evidence type="ECO:0000256" key="1">
    <source>
        <dbReference type="ARBA" id="ARBA00023015"/>
    </source>
</evidence>
<evidence type="ECO:0000313" key="6">
    <source>
        <dbReference type="Proteomes" id="UP000655094"/>
    </source>
</evidence>
<keyword evidence="2" id="KW-0238">DNA-binding</keyword>
<dbReference type="CDD" id="cd07377">
    <property type="entry name" value="WHTH_GntR"/>
    <property type="match status" value="1"/>
</dbReference>
<dbReference type="InterPro" id="IPR036390">
    <property type="entry name" value="WH_DNA-bd_sf"/>
</dbReference>